<dbReference type="PANTHER" id="PTHR48098:SF1">
    <property type="entry name" value="DIACYLGLYCEROL ACYLTRANSFERASE_MYCOLYLTRANSFERASE AG85A"/>
    <property type="match status" value="1"/>
</dbReference>
<dbReference type="Pfam" id="PF00756">
    <property type="entry name" value="Esterase"/>
    <property type="match status" value="1"/>
</dbReference>
<protein>
    <submittedName>
        <fullName evidence="1">S-formylglutathione hydrolase FrmB</fullName>
    </submittedName>
</protein>
<dbReference type="AlphaFoldDB" id="A0A4R6K1G6"/>
<dbReference type="Proteomes" id="UP000294901">
    <property type="component" value="Unassembled WGS sequence"/>
</dbReference>
<evidence type="ECO:0000313" key="2">
    <source>
        <dbReference type="Proteomes" id="UP000294901"/>
    </source>
</evidence>
<accession>A0A4R6K1G6</accession>
<dbReference type="SUPFAM" id="SSF53474">
    <property type="entry name" value="alpha/beta-Hydrolases"/>
    <property type="match status" value="1"/>
</dbReference>
<proteinExistence type="predicted"/>
<dbReference type="GO" id="GO:0016787">
    <property type="term" value="F:hydrolase activity"/>
    <property type="evidence" value="ECO:0007669"/>
    <property type="project" value="UniProtKB-KW"/>
</dbReference>
<organism evidence="1 2">
    <name type="scientific">Paractinoplanes brasiliensis</name>
    <dbReference type="NCBI Taxonomy" id="52695"/>
    <lineage>
        <taxon>Bacteria</taxon>
        <taxon>Bacillati</taxon>
        <taxon>Actinomycetota</taxon>
        <taxon>Actinomycetes</taxon>
        <taxon>Micromonosporales</taxon>
        <taxon>Micromonosporaceae</taxon>
        <taxon>Paractinoplanes</taxon>
    </lineage>
</organism>
<dbReference type="PANTHER" id="PTHR48098">
    <property type="entry name" value="ENTEROCHELIN ESTERASE-RELATED"/>
    <property type="match status" value="1"/>
</dbReference>
<dbReference type="EMBL" id="SNWR01000001">
    <property type="protein sequence ID" value="TDO41446.1"/>
    <property type="molecule type" value="Genomic_DNA"/>
</dbReference>
<dbReference type="InterPro" id="IPR000801">
    <property type="entry name" value="Esterase-like"/>
</dbReference>
<dbReference type="InterPro" id="IPR050583">
    <property type="entry name" value="Mycobacterial_A85_antigen"/>
</dbReference>
<dbReference type="Gene3D" id="3.40.50.1820">
    <property type="entry name" value="alpha/beta hydrolase"/>
    <property type="match status" value="1"/>
</dbReference>
<comment type="caution">
    <text evidence="1">The sequence shown here is derived from an EMBL/GenBank/DDBJ whole genome shotgun (WGS) entry which is preliminary data.</text>
</comment>
<gene>
    <name evidence="1" type="ORF">C8E87_5178</name>
</gene>
<evidence type="ECO:0000313" key="1">
    <source>
        <dbReference type="EMBL" id="TDO41446.1"/>
    </source>
</evidence>
<reference evidence="1 2" key="1">
    <citation type="submission" date="2019-03" db="EMBL/GenBank/DDBJ databases">
        <title>Sequencing the genomes of 1000 actinobacteria strains.</title>
        <authorList>
            <person name="Klenk H.-P."/>
        </authorList>
    </citation>
    <scope>NUCLEOTIDE SEQUENCE [LARGE SCALE GENOMIC DNA]</scope>
    <source>
        <strain evidence="1 2">DSM 43805</strain>
    </source>
</reference>
<dbReference type="GO" id="GO:0016747">
    <property type="term" value="F:acyltransferase activity, transferring groups other than amino-acyl groups"/>
    <property type="evidence" value="ECO:0007669"/>
    <property type="project" value="TreeGrafter"/>
</dbReference>
<sequence length="262" mass="29920">MPDCLAGRWANHETGAMALIRVDFSSEALELSTSMTVVLPDEGDMPPPVLYLLHGLTDDHTAWTRYTSVERYAYDHNMAVVMPQVHRSFYADEAYGMRFWTFLSDELPRLVHRFFRVSDRPEQTYVAGLSMGGYGAFKWALRHPERFAAAVSLSGALDLSWLQKHDDRPHIREVMERVFGDRDVTGTDDDLFHLIGTAGKTRLPRLMLRCGTGDHLFAQNERFVQACARAGIPLDSEFEPGGHEWSFWDRHIPRALDFMVKS</sequence>
<name>A0A4R6K1G6_9ACTN</name>
<dbReference type="InterPro" id="IPR029058">
    <property type="entry name" value="AB_hydrolase_fold"/>
</dbReference>
<keyword evidence="2" id="KW-1185">Reference proteome</keyword>
<keyword evidence="1" id="KW-0378">Hydrolase</keyword>